<dbReference type="InterPro" id="IPR036870">
    <property type="entry name" value="Ribosomal_bS18_sf"/>
</dbReference>
<keyword evidence="11" id="KW-0934">Plastid</keyword>
<accession>Q06QT5</accession>
<evidence type="ECO:0000256" key="8">
    <source>
        <dbReference type="HAMAP-Rule" id="MF_00270"/>
    </source>
</evidence>
<geneLocation type="chloroplast" evidence="11"/>
<feature type="region of interest" description="Disordered" evidence="10">
    <location>
        <begin position="1"/>
        <end position="36"/>
    </location>
</feature>
<evidence type="ECO:0000256" key="9">
    <source>
        <dbReference type="RuleBase" id="RU003910"/>
    </source>
</evidence>
<dbReference type="HAMAP" id="MF_00270">
    <property type="entry name" value="Ribosomal_bS18"/>
    <property type="match status" value="1"/>
</dbReference>
<evidence type="ECO:0000256" key="5">
    <source>
        <dbReference type="ARBA" id="ARBA00022980"/>
    </source>
</evidence>
<protein>
    <recommendedName>
        <fullName evidence="7 8">Small ribosomal subunit protein bS18c</fullName>
    </recommendedName>
</protein>
<evidence type="ECO:0000256" key="1">
    <source>
        <dbReference type="ARBA" id="ARBA00005589"/>
    </source>
</evidence>
<name>Q06QT5_9LAMI</name>
<keyword evidence="3 8" id="KW-0699">rRNA-binding</keyword>
<dbReference type="GO" id="GO:0005763">
    <property type="term" value="C:mitochondrial small ribosomal subunit"/>
    <property type="evidence" value="ECO:0007669"/>
    <property type="project" value="TreeGrafter"/>
</dbReference>
<dbReference type="FunFam" id="4.10.640.10:FF:000002">
    <property type="entry name" value="30S ribosomal protein S18, chloroplastic"/>
    <property type="match status" value="1"/>
</dbReference>
<evidence type="ECO:0000256" key="6">
    <source>
        <dbReference type="ARBA" id="ARBA00023274"/>
    </source>
</evidence>
<reference evidence="11" key="2">
    <citation type="journal article" date="2007" name="Mol. Biol. Evol.">
        <title>Gene relocations within chloroplast genomes of Jasminum and Menodora (Oleaceae) are due to multiple, overlapping inversions.</title>
        <authorList>
            <person name="Lee H.-L."/>
            <person name="Jansen R.K."/>
            <person name="Chumley T.W."/>
            <person name="Kim K.-J."/>
        </authorList>
    </citation>
    <scope>NUCLEOTIDE SEQUENCE</scope>
    <source>
        <strain evidence="11">II</strain>
    </source>
</reference>
<keyword evidence="6 8" id="KW-0687">Ribonucleoprotein</keyword>
<dbReference type="GO" id="GO:0006412">
    <property type="term" value="P:translation"/>
    <property type="evidence" value="ECO:0007669"/>
    <property type="project" value="UniProtKB-UniRule"/>
</dbReference>
<dbReference type="GO" id="GO:0070181">
    <property type="term" value="F:small ribosomal subunit rRNA binding"/>
    <property type="evidence" value="ECO:0007669"/>
    <property type="project" value="TreeGrafter"/>
</dbReference>
<comment type="subunit">
    <text evidence="2 8">Part of the 30S ribosomal subunit.</text>
</comment>
<reference evidence="11" key="1">
    <citation type="submission" date="2006-05" db="EMBL/GenBank/DDBJ databases">
        <authorList>
            <person name="Lee H.-L."/>
            <person name="Jansen R.K."/>
            <person name="Chumley T.W."/>
            <person name="Kim K.-J."/>
        </authorList>
    </citation>
    <scope>NUCLEOTIDE SEQUENCE</scope>
    <source>
        <strain evidence="11">II</strain>
    </source>
</reference>
<evidence type="ECO:0000256" key="4">
    <source>
        <dbReference type="ARBA" id="ARBA00022884"/>
    </source>
</evidence>
<dbReference type="PRINTS" id="PR00974">
    <property type="entry name" value="RIBOSOMALS18"/>
</dbReference>
<organism evidence="11">
    <name type="scientific">Menodora longiflora</name>
    <dbReference type="NCBI Taxonomy" id="389177"/>
    <lineage>
        <taxon>Eukaryota</taxon>
        <taxon>Viridiplantae</taxon>
        <taxon>Streptophyta</taxon>
        <taxon>Embryophyta</taxon>
        <taxon>Tracheophyta</taxon>
        <taxon>Spermatophyta</taxon>
        <taxon>Magnoliopsida</taxon>
        <taxon>eudicotyledons</taxon>
        <taxon>Gunneridae</taxon>
        <taxon>Pentapetalae</taxon>
        <taxon>asterids</taxon>
        <taxon>lamiids</taxon>
        <taxon>Lamiales</taxon>
        <taxon>Oleaceae</taxon>
        <taxon>Jasmineae</taxon>
        <taxon>Menodora</taxon>
    </lineage>
</organism>
<evidence type="ECO:0000256" key="2">
    <source>
        <dbReference type="ARBA" id="ARBA00011458"/>
    </source>
</evidence>
<dbReference type="PANTHER" id="PTHR13479:SF40">
    <property type="entry name" value="SMALL RIBOSOMAL SUBUNIT PROTEIN BS18M"/>
    <property type="match status" value="1"/>
</dbReference>
<dbReference type="Pfam" id="PF01084">
    <property type="entry name" value="Ribosomal_S18"/>
    <property type="match status" value="1"/>
</dbReference>
<dbReference type="PANTHER" id="PTHR13479">
    <property type="entry name" value="30S RIBOSOMAL PROTEIN S18"/>
    <property type="match status" value="1"/>
</dbReference>
<feature type="region of interest" description="Disordered" evidence="10">
    <location>
        <begin position="93"/>
        <end position="123"/>
    </location>
</feature>
<proteinExistence type="inferred from homology"/>
<evidence type="ECO:0000256" key="10">
    <source>
        <dbReference type="SAM" id="MobiDB-lite"/>
    </source>
</evidence>
<keyword evidence="4 8" id="KW-0694">RNA-binding</keyword>
<dbReference type="SUPFAM" id="SSF46911">
    <property type="entry name" value="Ribosomal protein S18"/>
    <property type="match status" value="1"/>
</dbReference>
<feature type="compositionally biased region" description="Basic residues" evidence="10">
    <location>
        <begin position="93"/>
        <end position="113"/>
    </location>
</feature>
<dbReference type="InterPro" id="IPR001648">
    <property type="entry name" value="Ribosomal_bS18"/>
</dbReference>
<dbReference type="NCBIfam" id="TIGR00165">
    <property type="entry name" value="S18"/>
    <property type="match status" value="1"/>
</dbReference>
<keyword evidence="11" id="KW-0150">Chloroplast</keyword>
<comment type="similarity">
    <text evidence="1 8 9">Belongs to the bacterial ribosomal protein bS18 family.</text>
</comment>
<sequence length="123" mass="14924">MEKSKRPLIKKRRRRPFRKKKQSFRRRRPSIPPGQIDFTNTSLLNQFISQQGKILSRRVTRLTLKQQRLMTIAIKQARILALLPFVSDETKFRKKQKKQFTRKQKKQFRKKQKKEFPRTTSNG</sequence>
<dbReference type="GO" id="GO:0003735">
    <property type="term" value="F:structural constituent of ribosome"/>
    <property type="evidence" value="ECO:0007669"/>
    <property type="project" value="InterPro"/>
</dbReference>
<dbReference type="Gene3D" id="4.10.640.10">
    <property type="entry name" value="Ribosomal protein S18"/>
    <property type="match status" value="1"/>
</dbReference>
<evidence type="ECO:0000313" key="11">
    <source>
        <dbReference type="EMBL" id="ABG74861.1"/>
    </source>
</evidence>
<keyword evidence="5 8" id="KW-0689">Ribosomal protein</keyword>
<feature type="compositionally biased region" description="Basic residues" evidence="10">
    <location>
        <begin position="1"/>
        <end position="29"/>
    </location>
</feature>
<comment type="subcellular location">
    <subcellularLocation>
        <location evidence="8">Plastid</location>
        <location evidence="8">Chloroplast</location>
    </subcellularLocation>
</comment>
<evidence type="ECO:0000256" key="3">
    <source>
        <dbReference type="ARBA" id="ARBA00022730"/>
    </source>
</evidence>
<dbReference type="AlphaFoldDB" id="Q06QT5"/>
<dbReference type="GO" id="GO:0009507">
    <property type="term" value="C:chloroplast"/>
    <property type="evidence" value="ECO:0007669"/>
    <property type="project" value="UniProtKB-SubCell"/>
</dbReference>
<gene>
    <name evidence="8 11" type="primary">rps18</name>
    <name evidence="11" type="ORF">MLCII0175</name>
</gene>
<evidence type="ECO:0000256" key="7">
    <source>
        <dbReference type="ARBA" id="ARBA00035266"/>
    </source>
</evidence>
<dbReference type="EMBL" id="DQ673261">
    <property type="protein sequence ID" value="ABG74861.1"/>
    <property type="molecule type" value="Genomic_DNA"/>
</dbReference>